<dbReference type="Pfam" id="PF25137">
    <property type="entry name" value="ADH_Fe_C"/>
    <property type="match status" value="1"/>
</dbReference>
<dbReference type="PANTHER" id="PTHR43633:SF1">
    <property type="entry name" value="ALCOHOL DEHYDROGENASE YQHD"/>
    <property type="match status" value="1"/>
</dbReference>
<dbReference type="EC" id="1.1.1.-" evidence="6"/>
<feature type="domain" description="Alcohol dehydrogenase iron-type/glycerol dehydrogenase GldA" evidence="4">
    <location>
        <begin position="9"/>
        <end position="177"/>
    </location>
</feature>
<dbReference type="Proteomes" id="UP000255264">
    <property type="component" value="Unassembled WGS sequence"/>
</dbReference>
<dbReference type="Gene3D" id="1.20.1090.10">
    <property type="entry name" value="Dehydroquinate synthase-like - alpha domain"/>
    <property type="match status" value="1"/>
</dbReference>
<feature type="domain" description="Fe-containing alcohol dehydrogenase-like C-terminal" evidence="5">
    <location>
        <begin position="189"/>
        <end position="374"/>
    </location>
</feature>
<dbReference type="SUPFAM" id="SSF56796">
    <property type="entry name" value="Dehydroquinate synthase-like"/>
    <property type="match status" value="1"/>
</dbReference>
<keyword evidence="3 6" id="KW-0560">Oxidoreductase</keyword>
<evidence type="ECO:0000313" key="6">
    <source>
        <dbReference type="EMBL" id="STO92381.1"/>
    </source>
</evidence>
<dbReference type="GO" id="GO:0046872">
    <property type="term" value="F:metal ion binding"/>
    <property type="evidence" value="ECO:0007669"/>
    <property type="project" value="InterPro"/>
</dbReference>
<dbReference type="RefSeq" id="WP_115002539.1">
    <property type="nucleotide sequence ID" value="NZ_UGHS01000001.1"/>
</dbReference>
<dbReference type="PANTHER" id="PTHR43633">
    <property type="entry name" value="ALCOHOL DEHYDROGENASE YQHD"/>
    <property type="match status" value="1"/>
</dbReference>
<reference evidence="6 7" key="1">
    <citation type="submission" date="2018-06" db="EMBL/GenBank/DDBJ databases">
        <authorList>
            <consortium name="Pathogen Informatics"/>
            <person name="Doyle S."/>
        </authorList>
    </citation>
    <scope>NUCLEOTIDE SEQUENCE [LARGE SCALE GENOMIC DNA]</scope>
    <source>
        <strain evidence="6 7">NCTC13335</strain>
    </source>
</reference>
<dbReference type="GO" id="GO:0008106">
    <property type="term" value="F:alcohol dehydrogenase (NADP+) activity"/>
    <property type="evidence" value="ECO:0007669"/>
    <property type="project" value="TreeGrafter"/>
</dbReference>
<dbReference type="FunFam" id="3.40.50.1970:FF:000003">
    <property type="entry name" value="Alcohol dehydrogenase, iron-containing"/>
    <property type="match status" value="1"/>
</dbReference>
<protein>
    <submittedName>
        <fullName evidence="6">Alcohol dehydrogenase</fullName>
        <ecNumber evidence="6">1.1.1.-</ecNumber>
    </submittedName>
</protein>
<comment type="similarity">
    <text evidence="2">Belongs to the iron-containing alcohol dehydrogenase family.</text>
</comment>
<dbReference type="EMBL" id="UGHS01000001">
    <property type="protein sequence ID" value="STO92381.1"/>
    <property type="molecule type" value="Genomic_DNA"/>
</dbReference>
<proteinExistence type="inferred from homology"/>
<evidence type="ECO:0000256" key="1">
    <source>
        <dbReference type="ARBA" id="ARBA00001962"/>
    </source>
</evidence>
<evidence type="ECO:0000256" key="2">
    <source>
        <dbReference type="ARBA" id="ARBA00007358"/>
    </source>
</evidence>
<evidence type="ECO:0000313" key="7">
    <source>
        <dbReference type="Proteomes" id="UP000255264"/>
    </source>
</evidence>
<name>A0A377IVT6_9PAST</name>
<comment type="cofactor">
    <cofactor evidence="1">
        <name>Fe cation</name>
        <dbReference type="ChEBI" id="CHEBI:24875"/>
    </cofactor>
</comment>
<evidence type="ECO:0000259" key="5">
    <source>
        <dbReference type="Pfam" id="PF25137"/>
    </source>
</evidence>
<dbReference type="InterPro" id="IPR056798">
    <property type="entry name" value="ADH_Fe_C"/>
</dbReference>
<gene>
    <name evidence="6" type="primary">bdhA</name>
    <name evidence="6" type="ORF">NCTC13335_00203</name>
</gene>
<dbReference type="GO" id="GO:1990362">
    <property type="term" value="F:butanol dehydrogenase (NAD+) activity"/>
    <property type="evidence" value="ECO:0007669"/>
    <property type="project" value="InterPro"/>
</dbReference>
<dbReference type="InterPro" id="IPR001670">
    <property type="entry name" value="ADH_Fe/GldA"/>
</dbReference>
<organism evidence="6 7">
    <name type="scientific">Haemophilus pittmaniae</name>
    <dbReference type="NCBI Taxonomy" id="249188"/>
    <lineage>
        <taxon>Bacteria</taxon>
        <taxon>Pseudomonadati</taxon>
        <taxon>Pseudomonadota</taxon>
        <taxon>Gammaproteobacteria</taxon>
        <taxon>Pasteurellales</taxon>
        <taxon>Pasteurellaceae</taxon>
        <taxon>Haemophilus</taxon>
    </lineage>
</organism>
<evidence type="ECO:0000259" key="4">
    <source>
        <dbReference type="Pfam" id="PF00465"/>
    </source>
</evidence>
<dbReference type="Pfam" id="PF00465">
    <property type="entry name" value="Fe-ADH"/>
    <property type="match status" value="1"/>
</dbReference>
<evidence type="ECO:0000256" key="3">
    <source>
        <dbReference type="ARBA" id="ARBA00023002"/>
    </source>
</evidence>
<sequence>MYPFSFHNPTRIEFGVDKERFMGAYMREYGAKRALIVYGSERVKQSGLFARVANGLREQGIEFIECGGIKSNPILSKVREAVQMAKDFKADSVLSIGGGSCLDSAKAIAAGACYSGDVWDFFKGTPIPQALMIFDVITLAATGSEMNWGAVITNEETRQKDSIHDRLLFPKVSVINPQLQATVSREYLVYSAADIIAHSIEAYFTAENRPQIIDGLVENNIKSVIQTTEKLLADPDDLDARGEFAWAATLALNGLTHLGIGKYQFPNHMLEHSMSAICDVPHGAGLSVLMPAWMHWYQAHNPQRFIRFAREVFALDSAEQGIQALRAWFDKIGTPTRLSQLNITDAQLEEIIENAAQTAKQRNLDVLYSKAAISDIFALTR</sequence>
<dbReference type="GO" id="GO:0005829">
    <property type="term" value="C:cytosol"/>
    <property type="evidence" value="ECO:0007669"/>
    <property type="project" value="TreeGrafter"/>
</dbReference>
<dbReference type="InterPro" id="IPR044731">
    <property type="entry name" value="BDH-like"/>
</dbReference>
<dbReference type="Gene3D" id="3.40.50.1970">
    <property type="match status" value="1"/>
</dbReference>
<keyword evidence="7" id="KW-1185">Reference proteome</keyword>
<dbReference type="AlphaFoldDB" id="A0A377IVT6"/>
<accession>A0A377IVT6</accession>
<dbReference type="CDD" id="cd08187">
    <property type="entry name" value="BDH"/>
    <property type="match status" value="1"/>
</dbReference>
<dbReference type="OrthoDB" id="9815791at2"/>
<dbReference type="GO" id="GO:1990002">
    <property type="term" value="F:methylglyoxal reductase (NADPH) (acetol producing) activity"/>
    <property type="evidence" value="ECO:0007669"/>
    <property type="project" value="TreeGrafter"/>
</dbReference>